<protein>
    <submittedName>
        <fullName evidence="1">Uncharacterized protein</fullName>
    </submittedName>
</protein>
<accession>A0A699Y8S9</accession>
<dbReference type="AlphaFoldDB" id="A0A699Y8S9"/>
<organism evidence="1 2">
    <name type="scientific">Haematococcus lacustris</name>
    <name type="common">Green alga</name>
    <name type="synonym">Haematococcus pluvialis</name>
    <dbReference type="NCBI Taxonomy" id="44745"/>
    <lineage>
        <taxon>Eukaryota</taxon>
        <taxon>Viridiplantae</taxon>
        <taxon>Chlorophyta</taxon>
        <taxon>core chlorophytes</taxon>
        <taxon>Chlorophyceae</taxon>
        <taxon>CS clade</taxon>
        <taxon>Chlamydomonadales</taxon>
        <taxon>Haematococcaceae</taxon>
        <taxon>Haematococcus</taxon>
    </lineage>
</organism>
<gene>
    <name evidence="1" type="ORF">HaLaN_01230</name>
</gene>
<keyword evidence="2" id="KW-1185">Reference proteome</keyword>
<name>A0A699Y8S9_HAELA</name>
<reference evidence="1 2" key="1">
    <citation type="submission" date="2020-02" db="EMBL/GenBank/DDBJ databases">
        <title>Draft genome sequence of Haematococcus lacustris strain NIES-144.</title>
        <authorList>
            <person name="Morimoto D."/>
            <person name="Nakagawa S."/>
            <person name="Yoshida T."/>
            <person name="Sawayama S."/>
        </authorList>
    </citation>
    <scope>NUCLEOTIDE SEQUENCE [LARGE SCALE GENOMIC DNA]</scope>
    <source>
        <strain evidence="1 2">NIES-144</strain>
    </source>
</reference>
<dbReference type="Proteomes" id="UP000485058">
    <property type="component" value="Unassembled WGS sequence"/>
</dbReference>
<evidence type="ECO:0000313" key="2">
    <source>
        <dbReference type="Proteomes" id="UP000485058"/>
    </source>
</evidence>
<evidence type="ECO:0000313" key="1">
    <source>
        <dbReference type="EMBL" id="GFH06577.1"/>
    </source>
</evidence>
<comment type="caution">
    <text evidence="1">The sequence shown here is derived from an EMBL/GenBank/DDBJ whole genome shotgun (WGS) entry which is preliminary data.</text>
</comment>
<proteinExistence type="predicted"/>
<dbReference type="EMBL" id="BLLF01000045">
    <property type="protein sequence ID" value="GFH06577.1"/>
    <property type="molecule type" value="Genomic_DNA"/>
</dbReference>
<sequence>MRHSACLVEGAGHGGGEFDALNLLNTRGHGGGGCKEMVEVELRGARPAVQYRWWGVASCP</sequence>